<feature type="signal peptide" evidence="2">
    <location>
        <begin position="1"/>
        <end position="27"/>
    </location>
</feature>
<evidence type="ECO:0000256" key="1">
    <source>
        <dbReference type="SAM" id="MobiDB-lite"/>
    </source>
</evidence>
<evidence type="ECO:0008006" key="5">
    <source>
        <dbReference type="Google" id="ProtNLM"/>
    </source>
</evidence>
<comment type="caution">
    <text evidence="3">The sequence shown here is derived from an EMBL/GenBank/DDBJ whole genome shotgun (WGS) entry which is preliminary data.</text>
</comment>
<dbReference type="PROSITE" id="PS51257">
    <property type="entry name" value="PROKAR_LIPOPROTEIN"/>
    <property type="match status" value="1"/>
</dbReference>
<accession>A0ABS7TJ86</accession>
<evidence type="ECO:0000313" key="4">
    <source>
        <dbReference type="Proteomes" id="UP001139031"/>
    </source>
</evidence>
<keyword evidence="4" id="KW-1185">Reference proteome</keyword>
<name>A0ABS7TJ86_9BACT</name>
<evidence type="ECO:0000313" key="3">
    <source>
        <dbReference type="EMBL" id="MBZ5708284.1"/>
    </source>
</evidence>
<feature type="compositionally biased region" description="Pro residues" evidence="1">
    <location>
        <begin position="198"/>
        <end position="208"/>
    </location>
</feature>
<feature type="chain" id="PRO_5046151289" description="Lipoprotein" evidence="2">
    <location>
        <begin position="28"/>
        <end position="208"/>
    </location>
</feature>
<organism evidence="3 4">
    <name type="scientific">Nannocystis pusilla</name>
    <dbReference type="NCBI Taxonomy" id="889268"/>
    <lineage>
        <taxon>Bacteria</taxon>
        <taxon>Pseudomonadati</taxon>
        <taxon>Myxococcota</taxon>
        <taxon>Polyangia</taxon>
        <taxon>Nannocystales</taxon>
        <taxon>Nannocystaceae</taxon>
        <taxon>Nannocystis</taxon>
    </lineage>
</organism>
<dbReference type="Proteomes" id="UP001139031">
    <property type="component" value="Unassembled WGS sequence"/>
</dbReference>
<keyword evidence="2" id="KW-0732">Signal</keyword>
<sequence>MQVIRTPALLRTVANALGALLLVPLLAACPKGDVGAPCNHGDVDPPASKVVTFPALSCNDLLCVYADEKPPPETPCTDSAQCNAASDDGKIRFACVEGQCELASQFVLERSMCSKTCNSNEDCQDGGIGKQVLAKDSNCGAGFSCVRIQKLGEFCCQKLCVCNDDLSQSAADDLEKECAAFPTDQNGKPICEDDMMMPAPPPAETTGA</sequence>
<proteinExistence type="predicted"/>
<dbReference type="RefSeq" id="WP_224190034.1">
    <property type="nucleotide sequence ID" value="NZ_JAIRAU010000001.1"/>
</dbReference>
<gene>
    <name evidence="3" type="ORF">K7C98_03370</name>
</gene>
<dbReference type="EMBL" id="JAIRAU010000001">
    <property type="protein sequence ID" value="MBZ5708284.1"/>
    <property type="molecule type" value="Genomic_DNA"/>
</dbReference>
<feature type="region of interest" description="Disordered" evidence="1">
    <location>
        <begin position="189"/>
        <end position="208"/>
    </location>
</feature>
<evidence type="ECO:0000256" key="2">
    <source>
        <dbReference type="SAM" id="SignalP"/>
    </source>
</evidence>
<protein>
    <recommendedName>
        <fullName evidence="5">Lipoprotein</fullName>
    </recommendedName>
</protein>
<reference evidence="3" key="1">
    <citation type="submission" date="2021-08" db="EMBL/GenBank/DDBJ databases">
        <authorList>
            <person name="Stevens D.C."/>
        </authorList>
    </citation>
    <scope>NUCLEOTIDE SEQUENCE</scope>
    <source>
        <strain evidence="3">DSM 53165</strain>
    </source>
</reference>